<dbReference type="SUPFAM" id="SSF51569">
    <property type="entry name" value="Aldolase"/>
    <property type="match status" value="1"/>
</dbReference>
<dbReference type="GO" id="GO:0004419">
    <property type="term" value="F:hydroxymethylglutaryl-CoA lyase activity"/>
    <property type="evidence" value="ECO:0007669"/>
    <property type="project" value="TreeGrafter"/>
</dbReference>
<evidence type="ECO:0000313" key="6">
    <source>
        <dbReference type="EMBL" id="CAB4613642.1"/>
    </source>
</evidence>
<dbReference type="InterPro" id="IPR013785">
    <property type="entry name" value="Aldolase_TIM"/>
</dbReference>
<evidence type="ECO:0000256" key="2">
    <source>
        <dbReference type="ARBA" id="ARBA00022723"/>
    </source>
</evidence>
<dbReference type="InterPro" id="IPR043594">
    <property type="entry name" value="HMGL"/>
</dbReference>
<evidence type="ECO:0000313" key="5">
    <source>
        <dbReference type="EMBL" id="CAB4539884.1"/>
    </source>
</evidence>
<dbReference type="PANTHER" id="PTHR42738:SF7">
    <property type="entry name" value="HYDROXYMETHYLGLUTARYL-COA LYASE"/>
    <property type="match status" value="1"/>
</dbReference>
<dbReference type="Gene3D" id="3.20.20.70">
    <property type="entry name" value="Aldolase class I"/>
    <property type="match status" value="1"/>
</dbReference>
<sequence>MTRVQVVEVSARDGLQNDPAFLTTEQKVELIKRTVDAGIDRAEVASFANPKAVPQMADAEGVLEGLGVIDGFSSIGLVLNTRGFHRAATTNVKEVNVVVVSTDTFSQRNQRMDSLGTLAVLEEVIPLAREAGIKATVTLAASFGCPFEGEVSIDRTVMLAEKAAEYGVAEIALADTIGVAVPADVKRRFEAVKAVSGDIPLRAHFHNTRNTGYANALAAVEAGVFILDASLAGIGGCPFAPKATGNIATEDLVYALHRSGIETGLDLDKLLEASEWFAQILDRKTPSLVSKAGVFPPAELLV</sequence>
<proteinExistence type="inferred from homology"/>
<dbReference type="EMBL" id="CAEZVF010000003">
    <property type="protein sequence ID" value="CAB4613642.1"/>
    <property type="molecule type" value="Genomic_DNA"/>
</dbReference>
<dbReference type="PROSITE" id="PS50991">
    <property type="entry name" value="PYR_CT"/>
    <property type="match status" value="1"/>
</dbReference>
<organism evidence="5">
    <name type="scientific">freshwater metagenome</name>
    <dbReference type="NCBI Taxonomy" id="449393"/>
    <lineage>
        <taxon>unclassified sequences</taxon>
        <taxon>metagenomes</taxon>
        <taxon>ecological metagenomes</taxon>
    </lineage>
</organism>
<dbReference type="AlphaFoldDB" id="A0A6J6BME2"/>
<gene>
    <name evidence="5" type="ORF">UFOPK1446_00349</name>
    <name evidence="6" type="ORF">UFOPK1939_00037</name>
</gene>
<dbReference type="InterPro" id="IPR000891">
    <property type="entry name" value="PYR_CT"/>
</dbReference>
<evidence type="ECO:0000259" key="4">
    <source>
        <dbReference type="PROSITE" id="PS50991"/>
    </source>
</evidence>
<keyword evidence="3" id="KW-0456">Lyase</keyword>
<reference evidence="5" key="1">
    <citation type="submission" date="2020-05" db="EMBL/GenBank/DDBJ databases">
        <authorList>
            <person name="Chiriac C."/>
            <person name="Salcher M."/>
            <person name="Ghai R."/>
            <person name="Kavagutti S V."/>
        </authorList>
    </citation>
    <scope>NUCLEOTIDE SEQUENCE</scope>
</reference>
<evidence type="ECO:0000256" key="3">
    <source>
        <dbReference type="ARBA" id="ARBA00023239"/>
    </source>
</evidence>
<dbReference type="GO" id="GO:0046872">
    <property type="term" value="F:metal ion binding"/>
    <property type="evidence" value="ECO:0007669"/>
    <property type="project" value="UniProtKB-KW"/>
</dbReference>
<name>A0A6J6BME2_9ZZZZ</name>
<dbReference type="NCBIfam" id="NF004283">
    <property type="entry name" value="PRK05692.1"/>
    <property type="match status" value="1"/>
</dbReference>
<dbReference type="GO" id="GO:0006552">
    <property type="term" value="P:L-leucine catabolic process"/>
    <property type="evidence" value="ECO:0007669"/>
    <property type="project" value="TreeGrafter"/>
</dbReference>
<feature type="domain" description="Pyruvate carboxyltransferase" evidence="4">
    <location>
        <begin position="4"/>
        <end position="271"/>
    </location>
</feature>
<dbReference type="Pfam" id="PF00682">
    <property type="entry name" value="HMGL-like"/>
    <property type="match status" value="1"/>
</dbReference>
<protein>
    <submittedName>
        <fullName evidence="5">Unannotated protein</fullName>
    </submittedName>
</protein>
<dbReference type="EMBL" id="CAEZSO010000050">
    <property type="protein sequence ID" value="CAB4539884.1"/>
    <property type="molecule type" value="Genomic_DNA"/>
</dbReference>
<dbReference type="GO" id="GO:0046951">
    <property type="term" value="P:ketone body biosynthetic process"/>
    <property type="evidence" value="ECO:0007669"/>
    <property type="project" value="TreeGrafter"/>
</dbReference>
<comment type="similarity">
    <text evidence="1">Belongs to the HMG-CoA lyase family.</text>
</comment>
<accession>A0A6J6BME2</accession>
<dbReference type="CDD" id="cd07938">
    <property type="entry name" value="DRE_TIM_HMGL"/>
    <property type="match status" value="1"/>
</dbReference>
<evidence type="ECO:0000256" key="1">
    <source>
        <dbReference type="ARBA" id="ARBA00009405"/>
    </source>
</evidence>
<dbReference type="PANTHER" id="PTHR42738">
    <property type="entry name" value="HYDROXYMETHYLGLUTARYL-COA LYASE"/>
    <property type="match status" value="1"/>
</dbReference>
<keyword evidence="2" id="KW-0479">Metal-binding</keyword>